<reference evidence="9 10" key="1">
    <citation type="submission" date="2016-01" db="EMBL/GenBank/DDBJ databases">
        <title>Investigation of taxonomic status of Bacillus aminovorans.</title>
        <authorList>
            <person name="Verma A."/>
            <person name="Pal Y."/>
            <person name="Krishnamurthi S."/>
        </authorList>
    </citation>
    <scope>NUCLEOTIDE SEQUENCE [LARGE SCALE GENOMIC DNA]</scope>
    <source>
        <strain evidence="9 10">DSM 4337</strain>
    </source>
</reference>
<dbReference type="GO" id="GO:0016020">
    <property type="term" value="C:membrane"/>
    <property type="evidence" value="ECO:0007669"/>
    <property type="project" value="InterPro"/>
</dbReference>
<organism evidence="9 10">
    <name type="scientific">Domibacillus aminovorans</name>
    <dbReference type="NCBI Taxonomy" id="29332"/>
    <lineage>
        <taxon>Bacteria</taxon>
        <taxon>Bacillati</taxon>
        <taxon>Bacillota</taxon>
        <taxon>Bacilli</taxon>
        <taxon>Bacillales</taxon>
        <taxon>Bacillaceae</taxon>
        <taxon>Domibacillus</taxon>
    </lineage>
</organism>
<keyword evidence="3 7" id="KW-0812">Transmembrane</keyword>
<feature type="signal peptide" evidence="8">
    <location>
        <begin position="1"/>
        <end position="25"/>
    </location>
</feature>
<proteinExistence type="predicted"/>
<sequence length="222" mass="24918">MNLFLKWIMPFLFAMALFFGNQLIAAAEPFDSNVKECIENPDLCAEEEPAGSGKTEADSKTASEPVGIGFLDVVRMVGALVFVVALLYFLLRFINKKSRSYQENHTVRHLGGTALGGSRSVQVVKVGSRVLILGVGENVALLKEIEDEEERNELLARYEEQLDAMMQPSDIINRMKSQVERKKQTTGSSDFKQELERKMADLKKSRGQAVQDLTDREQNKDE</sequence>
<dbReference type="RefSeq" id="WP_018392360.1">
    <property type="nucleotide sequence ID" value="NZ_LQWZ01000035.1"/>
</dbReference>
<dbReference type="Proteomes" id="UP000077271">
    <property type="component" value="Unassembled WGS sequence"/>
</dbReference>
<dbReference type="EMBL" id="LQWZ01000035">
    <property type="protein sequence ID" value="OAH53774.1"/>
    <property type="molecule type" value="Genomic_DNA"/>
</dbReference>
<evidence type="ECO:0000256" key="2">
    <source>
        <dbReference type="ARBA" id="ARBA00022475"/>
    </source>
</evidence>
<feature type="chain" id="PRO_5039076372" description="Flagellar protein" evidence="8">
    <location>
        <begin position="26"/>
        <end position="222"/>
    </location>
</feature>
<evidence type="ECO:0000256" key="5">
    <source>
        <dbReference type="ARBA" id="ARBA00023136"/>
    </source>
</evidence>
<comment type="caution">
    <text evidence="9">The sequence shown here is derived from an EMBL/GenBank/DDBJ whole genome shotgun (WGS) entry which is preliminary data.</text>
</comment>
<comment type="subcellular location">
    <subcellularLocation>
        <location evidence="1">Cell membrane</location>
    </subcellularLocation>
</comment>
<feature type="compositionally biased region" description="Basic and acidic residues" evidence="6">
    <location>
        <begin position="213"/>
        <end position="222"/>
    </location>
</feature>
<feature type="transmembrane region" description="Helical" evidence="7">
    <location>
        <begin position="73"/>
        <end position="91"/>
    </location>
</feature>
<protein>
    <recommendedName>
        <fullName evidence="11">Flagellar protein</fullName>
    </recommendedName>
</protein>
<evidence type="ECO:0000256" key="4">
    <source>
        <dbReference type="ARBA" id="ARBA00022989"/>
    </source>
</evidence>
<dbReference type="Pfam" id="PF04347">
    <property type="entry name" value="FliO"/>
    <property type="match status" value="1"/>
</dbReference>
<dbReference type="AlphaFoldDB" id="A0A177KKV0"/>
<keyword evidence="5 7" id="KW-0472">Membrane</keyword>
<dbReference type="InterPro" id="IPR022781">
    <property type="entry name" value="Flagellar_biosynth_FliO"/>
</dbReference>
<keyword evidence="2" id="KW-1003">Cell membrane</keyword>
<evidence type="ECO:0000313" key="10">
    <source>
        <dbReference type="Proteomes" id="UP000077271"/>
    </source>
</evidence>
<keyword evidence="8" id="KW-0732">Signal</keyword>
<evidence type="ECO:0000256" key="3">
    <source>
        <dbReference type="ARBA" id="ARBA00022692"/>
    </source>
</evidence>
<evidence type="ECO:0008006" key="11">
    <source>
        <dbReference type="Google" id="ProtNLM"/>
    </source>
</evidence>
<name>A0A177KKV0_9BACI</name>
<dbReference type="OrthoDB" id="2376965at2"/>
<dbReference type="GO" id="GO:0044781">
    <property type="term" value="P:bacterial-type flagellum organization"/>
    <property type="evidence" value="ECO:0007669"/>
    <property type="project" value="InterPro"/>
</dbReference>
<gene>
    <name evidence="9" type="ORF">AWH48_10885</name>
</gene>
<evidence type="ECO:0000256" key="1">
    <source>
        <dbReference type="ARBA" id="ARBA00004236"/>
    </source>
</evidence>
<evidence type="ECO:0000256" key="6">
    <source>
        <dbReference type="SAM" id="MobiDB-lite"/>
    </source>
</evidence>
<keyword evidence="4 7" id="KW-1133">Transmembrane helix</keyword>
<evidence type="ECO:0000256" key="8">
    <source>
        <dbReference type="SAM" id="SignalP"/>
    </source>
</evidence>
<evidence type="ECO:0000256" key="7">
    <source>
        <dbReference type="SAM" id="Phobius"/>
    </source>
</evidence>
<evidence type="ECO:0000313" key="9">
    <source>
        <dbReference type="EMBL" id="OAH53774.1"/>
    </source>
</evidence>
<feature type="region of interest" description="Disordered" evidence="6">
    <location>
        <begin position="177"/>
        <end position="222"/>
    </location>
</feature>
<feature type="compositionally biased region" description="Basic and acidic residues" evidence="6">
    <location>
        <begin position="191"/>
        <end position="204"/>
    </location>
</feature>
<accession>A0A177KKV0</accession>